<organism evidence="5 6">
    <name type="scientific">Brasilonema sennae CENA114</name>
    <dbReference type="NCBI Taxonomy" id="415709"/>
    <lineage>
        <taxon>Bacteria</taxon>
        <taxon>Bacillati</taxon>
        <taxon>Cyanobacteriota</taxon>
        <taxon>Cyanophyceae</taxon>
        <taxon>Nostocales</taxon>
        <taxon>Scytonemataceae</taxon>
        <taxon>Brasilonema</taxon>
        <taxon>Bromeliae group (in: Brasilonema)</taxon>
    </lineage>
</organism>
<evidence type="ECO:0000313" key="6">
    <source>
        <dbReference type="Proteomes" id="UP000503129"/>
    </source>
</evidence>
<dbReference type="PANTHER" id="PTHR44943:SF8">
    <property type="entry name" value="TPR REPEAT-CONTAINING PROTEIN MJ0263"/>
    <property type="match status" value="1"/>
</dbReference>
<feature type="repeat" description="TPR" evidence="3">
    <location>
        <begin position="180"/>
        <end position="213"/>
    </location>
</feature>
<evidence type="ECO:0008006" key="7">
    <source>
        <dbReference type="Google" id="ProtNLM"/>
    </source>
</evidence>
<keyword evidence="6" id="KW-1185">Reference proteome</keyword>
<keyword evidence="1" id="KW-0677">Repeat</keyword>
<dbReference type="InterPro" id="IPR011990">
    <property type="entry name" value="TPR-like_helical_dom_sf"/>
</dbReference>
<dbReference type="RefSeq" id="WP_171977370.1">
    <property type="nucleotide sequence ID" value="NZ_CAWOXK010000001.1"/>
</dbReference>
<dbReference type="InterPro" id="IPR019734">
    <property type="entry name" value="TPR_rpt"/>
</dbReference>
<evidence type="ECO:0000256" key="4">
    <source>
        <dbReference type="SAM" id="MobiDB-lite"/>
    </source>
</evidence>
<feature type="repeat" description="TPR" evidence="3">
    <location>
        <begin position="146"/>
        <end position="179"/>
    </location>
</feature>
<dbReference type="Pfam" id="PF07719">
    <property type="entry name" value="TPR_2"/>
    <property type="match status" value="1"/>
</dbReference>
<dbReference type="AlphaFoldDB" id="A0A856MKN2"/>
<keyword evidence="2 3" id="KW-0802">TPR repeat</keyword>
<feature type="compositionally biased region" description="Basic and acidic residues" evidence="4">
    <location>
        <begin position="129"/>
        <end position="145"/>
    </location>
</feature>
<dbReference type="Pfam" id="PF00515">
    <property type="entry name" value="TPR_1"/>
    <property type="match status" value="2"/>
</dbReference>
<reference evidence="5 6" key="1">
    <citation type="submission" date="2018-06" db="EMBL/GenBank/DDBJ databases">
        <title>Comparative genomics of Brasilonema spp. strains.</title>
        <authorList>
            <person name="Alvarenga D.O."/>
            <person name="Fiore M.F."/>
            <person name="Varani A.M."/>
        </authorList>
    </citation>
    <scope>NUCLEOTIDE SEQUENCE [LARGE SCALE GENOMIC DNA]</scope>
    <source>
        <strain evidence="5 6">CENA114</strain>
    </source>
</reference>
<evidence type="ECO:0000256" key="2">
    <source>
        <dbReference type="ARBA" id="ARBA00022803"/>
    </source>
</evidence>
<dbReference type="InterPro" id="IPR051685">
    <property type="entry name" value="Ycf3/AcsC/BcsC/TPR_MFPF"/>
</dbReference>
<evidence type="ECO:0000256" key="1">
    <source>
        <dbReference type="ARBA" id="ARBA00022737"/>
    </source>
</evidence>
<dbReference type="SMART" id="SM00028">
    <property type="entry name" value="TPR"/>
    <property type="match status" value="7"/>
</dbReference>
<feature type="repeat" description="TPR" evidence="3">
    <location>
        <begin position="248"/>
        <end position="281"/>
    </location>
</feature>
<dbReference type="Proteomes" id="UP000503129">
    <property type="component" value="Chromosome"/>
</dbReference>
<name>A0A856MKN2_9CYAN</name>
<evidence type="ECO:0000256" key="3">
    <source>
        <dbReference type="PROSITE-ProRule" id="PRU00339"/>
    </source>
</evidence>
<gene>
    <name evidence="5" type="ORF">DP114_24855</name>
</gene>
<accession>A0A856MKN2</accession>
<dbReference type="InterPro" id="IPR013105">
    <property type="entry name" value="TPR_2"/>
</dbReference>
<dbReference type="EMBL" id="CP030118">
    <property type="protein sequence ID" value="QDL10700.1"/>
    <property type="molecule type" value="Genomic_DNA"/>
</dbReference>
<feature type="repeat" description="TPR" evidence="3">
    <location>
        <begin position="316"/>
        <end position="349"/>
    </location>
</feature>
<dbReference type="PROSITE" id="PS50293">
    <property type="entry name" value="TPR_REGION"/>
    <property type="match status" value="4"/>
</dbReference>
<feature type="repeat" description="TPR" evidence="3">
    <location>
        <begin position="214"/>
        <end position="247"/>
    </location>
</feature>
<dbReference type="KEGG" id="bsen:DP114_24855"/>
<feature type="repeat" description="TPR" evidence="3">
    <location>
        <begin position="350"/>
        <end position="383"/>
    </location>
</feature>
<dbReference type="Pfam" id="PF13432">
    <property type="entry name" value="TPR_16"/>
    <property type="match status" value="2"/>
</dbReference>
<feature type="repeat" description="TPR" evidence="3">
    <location>
        <begin position="282"/>
        <end position="315"/>
    </location>
</feature>
<dbReference type="Gene3D" id="1.25.40.10">
    <property type="entry name" value="Tetratricopeptide repeat domain"/>
    <property type="match status" value="3"/>
</dbReference>
<dbReference type="PROSITE" id="PS50005">
    <property type="entry name" value="TPR"/>
    <property type="match status" value="7"/>
</dbReference>
<feature type="region of interest" description="Disordered" evidence="4">
    <location>
        <begin position="126"/>
        <end position="145"/>
    </location>
</feature>
<proteinExistence type="predicted"/>
<evidence type="ECO:0000313" key="5">
    <source>
        <dbReference type="EMBL" id="QDL10700.1"/>
    </source>
</evidence>
<protein>
    <recommendedName>
        <fullName evidence="7">Tetratricopeptide repeat protein</fullName>
    </recommendedName>
</protein>
<dbReference type="SUPFAM" id="SSF48452">
    <property type="entry name" value="TPR-like"/>
    <property type="match status" value="2"/>
</dbReference>
<sequence length="459" mass="52018">MLRRLWQWLKRFFQRLFGSKQSPQTGEQRKVESRRQPTDAEYEALFLQLLAGVNEGWSRGRVKGFLDAKNITQAALVEWLRRFGERLLVSSAENTELAERMVRLRELSVGEVGEVAGEIGRRLLGRGGETNRQDAKSAEAREEGEAEAWFDRGNEQFDAGDFEGAIASYDKAVEFKLDYHEAWNNRGGALFNLGRFEEAIASFDKAVEFKPDKHEAWDNRGLALRNLWRMEEAITSYNKAIEFKPDDNAAWNNRGVALFNLGHFEDAIASYDKAVEFKPDYHEAWNNRGNALSELGRFSDAIASYDKAIEFKPDKHEAWYNRGNALVNLGRFEDAIGSYDKAIEFKPDDDAPWYSRGVALGNLGRIEEAIASYDKAIEFKPDKHEAWINRGFAAGSSVSCDPLLAFMSAIARNNPHLNQRGYEGKLASYEEGLKYCHQHLASAAEYAQNSSSGLINQVR</sequence>
<dbReference type="PANTHER" id="PTHR44943">
    <property type="entry name" value="CELLULOSE SYNTHASE OPERON PROTEIN C"/>
    <property type="match status" value="1"/>
</dbReference>